<dbReference type="AlphaFoldDB" id="A0A8H7T621"/>
<evidence type="ECO:0000313" key="3">
    <source>
        <dbReference type="Proteomes" id="UP000664132"/>
    </source>
</evidence>
<gene>
    <name evidence="2" type="ORF">IFR04_011434</name>
</gene>
<protein>
    <submittedName>
        <fullName evidence="2">Uncharacterized protein</fullName>
    </submittedName>
</protein>
<feature type="region of interest" description="Disordered" evidence="1">
    <location>
        <begin position="1"/>
        <end position="25"/>
    </location>
</feature>
<dbReference type="EMBL" id="JAFJYH010000222">
    <property type="protein sequence ID" value="KAG4415440.1"/>
    <property type="molecule type" value="Genomic_DNA"/>
</dbReference>
<dbReference type="Proteomes" id="UP000664132">
    <property type="component" value="Unassembled WGS sequence"/>
</dbReference>
<evidence type="ECO:0000313" key="2">
    <source>
        <dbReference type="EMBL" id="KAG4415440.1"/>
    </source>
</evidence>
<dbReference type="OrthoDB" id="10623981at2759"/>
<accession>A0A8H7T621</accession>
<name>A0A8H7T621_9HELO</name>
<reference evidence="2" key="1">
    <citation type="submission" date="2021-02" db="EMBL/GenBank/DDBJ databases">
        <title>Genome sequence Cadophora malorum strain M34.</title>
        <authorList>
            <person name="Stefanovic E."/>
            <person name="Vu D."/>
            <person name="Scully C."/>
            <person name="Dijksterhuis J."/>
            <person name="Roader J."/>
            <person name="Houbraken J."/>
        </authorList>
    </citation>
    <scope>NUCLEOTIDE SEQUENCE</scope>
    <source>
        <strain evidence="2">M34</strain>
    </source>
</reference>
<comment type="caution">
    <text evidence="2">The sequence shown here is derived from an EMBL/GenBank/DDBJ whole genome shotgun (WGS) entry which is preliminary data.</text>
</comment>
<keyword evidence="3" id="KW-1185">Reference proteome</keyword>
<evidence type="ECO:0000256" key="1">
    <source>
        <dbReference type="SAM" id="MobiDB-lite"/>
    </source>
</evidence>
<feature type="compositionally biased region" description="Basic residues" evidence="1">
    <location>
        <begin position="1"/>
        <end position="11"/>
    </location>
</feature>
<sequence>MSRIAKSKAGRKQATTGGRVTKTPWTKKDTVRQRIITFLHGHEFIDGVEVLGVFWLGWSYQAWEPVWSLN</sequence>
<organism evidence="2 3">
    <name type="scientific">Cadophora malorum</name>
    <dbReference type="NCBI Taxonomy" id="108018"/>
    <lineage>
        <taxon>Eukaryota</taxon>
        <taxon>Fungi</taxon>
        <taxon>Dikarya</taxon>
        <taxon>Ascomycota</taxon>
        <taxon>Pezizomycotina</taxon>
        <taxon>Leotiomycetes</taxon>
        <taxon>Helotiales</taxon>
        <taxon>Ploettnerulaceae</taxon>
        <taxon>Cadophora</taxon>
    </lineage>
</organism>
<proteinExistence type="predicted"/>